<evidence type="ECO:0000256" key="1">
    <source>
        <dbReference type="ARBA" id="ARBA00004123"/>
    </source>
</evidence>
<evidence type="ECO:0000256" key="5">
    <source>
        <dbReference type="ARBA" id="ARBA00023163"/>
    </source>
</evidence>
<dbReference type="PANTHER" id="PTHR12434">
    <property type="entry name" value="MEDIATOR OF RNA POLYMERASE II TRANSCRIPTION SUBUNIT 22"/>
    <property type="match status" value="1"/>
</dbReference>
<gene>
    <name evidence="9" type="ORF">TCAL_16558</name>
</gene>
<comment type="function">
    <text evidence="7">Component of the Mediator complex, a coactivator involved in the regulated transcription of nearly all RNA polymerase II-dependent genes. Mediator functions as a bridge to convey information from gene-specific regulatory proteins to the basal RNA polymerase II transcription machinery. Mediator is recruited to promoters by direct interactions with regulatory proteins and serves as a scaffold for the assembly of a functional preinitiation complex with RNA polymerase II and the general transcription factors.</text>
</comment>
<accession>A0A553NBK2</accession>
<keyword evidence="5" id="KW-0804">Transcription</keyword>
<proteinExistence type="inferred from homology"/>
<dbReference type="Pfam" id="PF06179">
    <property type="entry name" value="Med22"/>
    <property type="match status" value="1"/>
</dbReference>
<name>A0A553NBK2_TIGCA</name>
<evidence type="ECO:0000256" key="4">
    <source>
        <dbReference type="ARBA" id="ARBA00023015"/>
    </source>
</evidence>
<comment type="similarity">
    <text evidence="2">Belongs to the Mediator complex subunit 22 family.</text>
</comment>
<evidence type="ECO:0000256" key="8">
    <source>
        <dbReference type="ARBA" id="ARBA00031962"/>
    </source>
</evidence>
<comment type="subcellular location">
    <subcellularLocation>
        <location evidence="1">Nucleus</location>
    </subcellularLocation>
</comment>
<evidence type="ECO:0000256" key="3">
    <source>
        <dbReference type="ARBA" id="ARBA00019695"/>
    </source>
</evidence>
<dbReference type="GO" id="GO:0016592">
    <property type="term" value="C:mediator complex"/>
    <property type="evidence" value="ECO:0007669"/>
    <property type="project" value="InterPro"/>
</dbReference>
<organism evidence="9 10">
    <name type="scientific">Tigriopus californicus</name>
    <name type="common">Marine copepod</name>
    <dbReference type="NCBI Taxonomy" id="6832"/>
    <lineage>
        <taxon>Eukaryota</taxon>
        <taxon>Metazoa</taxon>
        <taxon>Ecdysozoa</taxon>
        <taxon>Arthropoda</taxon>
        <taxon>Crustacea</taxon>
        <taxon>Multicrustacea</taxon>
        <taxon>Hexanauplia</taxon>
        <taxon>Copepoda</taxon>
        <taxon>Harpacticoida</taxon>
        <taxon>Harpacticidae</taxon>
        <taxon>Tigriopus</taxon>
    </lineage>
</organism>
<evidence type="ECO:0000256" key="2">
    <source>
        <dbReference type="ARBA" id="ARBA00005942"/>
    </source>
</evidence>
<reference evidence="9 10" key="1">
    <citation type="journal article" date="2018" name="Nat. Ecol. Evol.">
        <title>Genomic signatures of mitonuclear coevolution across populations of Tigriopus californicus.</title>
        <authorList>
            <person name="Barreto F.S."/>
            <person name="Watson E.T."/>
            <person name="Lima T.G."/>
            <person name="Willett C.S."/>
            <person name="Edmands S."/>
            <person name="Li W."/>
            <person name="Burton R.S."/>
        </authorList>
    </citation>
    <scope>NUCLEOTIDE SEQUENCE [LARGE SCALE GENOMIC DNA]</scope>
    <source>
        <strain evidence="9 10">San Diego</strain>
    </source>
</reference>
<dbReference type="EMBL" id="VCGU01000458">
    <property type="protein sequence ID" value="TRY62823.1"/>
    <property type="molecule type" value="Genomic_DNA"/>
</dbReference>
<evidence type="ECO:0000256" key="7">
    <source>
        <dbReference type="ARBA" id="ARBA00025687"/>
    </source>
</evidence>
<dbReference type="GO" id="GO:0006357">
    <property type="term" value="P:regulation of transcription by RNA polymerase II"/>
    <property type="evidence" value="ECO:0007669"/>
    <property type="project" value="InterPro"/>
</dbReference>
<evidence type="ECO:0000313" key="9">
    <source>
        <dbReference type="EMBL" id="TRY62823.1"/>
    </source>
</evidence>
<evidence type="ECO:0000256" key="6">
    <source>
        <dbReference type="ARBA" id="ARBA00023242"/>
    </source>
</evidence>
<comment type="caution">
    <text evidence="9">The sequence shown here is derived from an EMBL/GenBank/DDBJ whole genome shotgun (WGS) entry which is preliminary data.</text>
</comment>
<protein>
    <recommendedName>
        <fullName evidence="3">Mediator of RNA polymerase II transcription subunit 22</fullName>
    </recommendedName>
    <alternativeName>
        <fullName evidence="8">Mediator complex subunit 22</fullName>
    </alternativeName>
</protein>
<evidence type="ECO:0000313" key="10">
    <source>
        <dbReference type="Proteomes" id="UP000318571"/>
    </source>
</evidence>
<sequence>MLVLIRGDPAFTKTEVIGLDILAPRHPKLYGLVVSRLGYEINPTTNVVSNARGTVDESCRPDASGRQICLKPFMYPTDVVNILLETGGFSLNAVTCQGNSILMASKSAVPASKDALLKSYRKRLRDDIGSMTSNFQEIIRLCKVEEETQINRATQCEEDAFEMQVRAANMVRAGESLMKLISDIKQYLILNDFPSVNDAIAHNSKMFLNLQETCDCKLTTLRDDLATDLYELEEEYYSSQYK</sequence>
<dbReference type="Proteomes" id="UP000318571">
    <property type="component" value="Chromosome 10"/>
</dbReference>
<keyword evidence="6" id="KW-0539">Nucleus</keyword>
<dbReference type="AlphaFoldDB" id="A0A553NBK2"/>
<dbReference type="STRING" id="6832.A0A553NBK2"/>
<dbReference type="PANTHER" id="PTHR12434:SF6">
    <property type="entry name" value="MEDIATOR OF RNA POLYMERASE II TRANSCRIPTION SUBUNIT 22"/>
    <property type="match status" value="1"/>
</dbReference>
<dbReference type="GO" id="GO:0003712">
    <property type="term" value="F:transcription coregulator activity"/>
    <property type="evidence" value="ECO:0007669"/>
    <property type="project" value="InterPro"/>
</dbReference>
<keyword evidence="4" id="KW-0805">Transcription regulation</keyword>
<dbReference type="InterPro" id="IPR009332">
    <property type="entry name" value="Med22"/>
</dbReference>
<keyword evidence="10" id="KW-1185">Reference proteome</keyword>